<comment type="caution">
    <text evidence="4">The sequence shown here is derived from an EMBL/GenBank/DDBJ whole genome shotgun (WGS) entry which is preliminary data.</text>
</comment>
<protein>
    <recommendedName>
        <fullName evidence="3">LOB domain-containing protein</fullName>
    </recommendedName>
</protein>
<evidence type="ECO:0000313" key="5">
    <source>
        <dbReference type="Proteomes" id="UP000827721"/>
    </source>
</evidence>
<evidence type="ECO:0000313" key="4">
    <source>
        <dbReference type="EMBL" id="KAH7566529.1"/>
    </source>
</evidence>
<organism evidence="4 5">
    <name type="scientific">Xanthoceras sorbifolium</name>
    <dbReference type="NCBI Taxonomy" id="99658"/>
    <lineage>
        <taxon>Eukaryota</taxon>
        <taxon>Viridiplantae</taxon>
        <taxon>Streptophyta</taxon>
        <taxon>Embryophyta</taxon>
        <taxon>Tracheophyta</taxon>
        <taxon>Spermatophyta</taxon>
        <taxon>Magnoliopsida</taxon>
        <taxon>eudicotyledons</taxon>
        <taxon>Gunneridae</taxon>
        <taxon>Pentapetalae</taxon>
        <taxon>rosids</taxon>
        <taxon>malvids</taxon>
        <taxon>Sapindales</taxon>
        <taxon>Sapindaceae</taxon>
        <taxon>Xanthoceroideae</taxon>
        <taxon>Xanthoceras</taxon>
    </lineage>
</organism>
<dbReference type="PANTHER" id="PTHR31301">
    <property type="entry name" value="LOB DOMAIN-CONTAINING PROTEIN 4-RELATED"/>
    <property type="match status" value="1"/>
</dbReference>
<dbReference type="Proteomes" id="UP000827721">
    <property type="component" value="Unassembled WGS sequence"/>
</dbReference>
<evidence type="ECO:0000259" key="3">
    <source>
        <dbReference type="PROSITE" id="PS50891"/>
    </source>
</evidence>
<proteinExistence type="inferred from homology"/>
<accession>A0ABQ8HQD8</accession>
<feature type="region of interest" description="Disordered" evidence="2">
    <location>
        <begin position="294"/>
        <end position="321"/>
    </location>
</feature>
<evidence type="ECO:0000256" key="2">
    <source>
        <dbReference type="SAM" id="MobiDB-lite"/>
    </source>
</evidence>
<name>A0ABQ8HQD8_9ROSI</name>
<feature type="compositionally biased region" description="Polar residues" evidence="2">
    <location>
        <begin position="312"/>
        <end position="321"/>
    </location>
</feature>
<evidence type="ECO:0000256" key="1">
    <source>
        <dbReference type="ARBA" id="ARBA00005474"/>
    </source>
</evidence>
<feature type="compositionally biased region" description="Low complexity" evidence="2">
    <location>
        <begin position="294"/>
        <end position="308"/>
    </location>
</feature>
<comment type="similarity">
    <text evidence="1">Belongs to the LOB domain-containing protein family.</text>
</comment>
<feature type="domain" description="LOB" evidence="3">
    <location>
        <begin position="43"/>
        <end position="144"/>
    </location>
</feature>
<dbReference type="PANTHER" id="PTHR31301:SF68">
    <property type="entry name" value="LOB DOMAIN-CONTAINING PROTEIN 32-RELATED"/>
    <property type="match status" value="1"/>
</dbReference>
<gene>
    <name evidence="4" type="ORF">JRO89_XS08G0179300</name>
</gene>
<reference evidence="4 5" key="1">
    <citation type="submission" date="2021-02" db="EMBL/GenBank/DDBJ databases">
        <title>Plant Genome Project.</title>
        <authorList>
            <person name="Zhang R.-G."/>
        </authorList>
    </citation>
    <scope>NUCLEOTIDE SEQUENCE [LARGE SCALE GENOMIC DNA]</scope>
    <source>
        <tissue evidence="4">Leaves</tissue>
    </source>
</reference>
<dbReference type="EMBL" id="JAFEMO010000008">
    <property type="protein sequence ID" value="KAH7566529.1"/>
    <property type="molecule type" value="Genomic_DNA"/>
</dbReference>
<dbReference type="InterPro" id="IPR004883">
    <property type="entry name" value="LOB"/>
</dbReference>
<dbReference type="PROSITE" id="PS50891">
    <property type="entry name" value="LOB"/>
    <property type="match status" value="1"/>
</dbReference>
<dbReference type="Pfam" id="PF03195">
    <property type="entry name" value="LOB"/>
    <property type="match status" value="1"/>
</dbReference>
<keyword evidence="5" id="KW-1185">Reference proteome</keyword>
<sequence length="321" mass="36844">MLVVFLQVLCRPKDLEGVFDLTKFLKRNSKVYSTKKMSRSNPPPCAACKVLRRRCTDQCIFAPHFPYDRPQKFAKVHKVYGSNNVTKILKELKPNLRDDAVNSLEYEAEVRLRDPVHGCGGIISLLQKRLKQLQDDVYSAKKELSTYIGPQAMMPILTARTFIPQQHMSDPSSSRVIQPQHGMFRIMGMGNGSFHNRPFVIREQPQQHQHHPQQFFEAQQRASAAVGEQQEMLRKYKQQKLLHQQHQQQQQISGNAMLPSMALEFFDNRYRIQAQQPPGHHHHHPHSLQAQFLLQSQQAPPQTQQQKPCSDEGSSTVGPSS</sequence>